<protein>
    <submittedName>
        <fullName evidence="1">Uncharacterized protein</fullName>
    </submittedName>
</protein>
<accession>A0A3M7PM77</accession>
<organism evidence="1 2">
    <name type="scientific">Brachionus plicatilis</name>
    <name type="common">Marine rotifer</name>
    <name type="synonym">Brachionus muelleri</name>
    <dbReference type="NCBI Taxonomy" id="10195"/>
    <lineage>
        <taxon>Eukaryota</taxon>
        <taxon>Metazoa</taxon>
        <taxon>Spiralia</taxon>
        <taxon>Gnathifera</taxon>
        <taxon>Rotifera</taxon>
        <taxon>Eurotatoria</taxon>
        <taxon>Monogononta</taxon>
        <taxon>Pseudotrocha</taxon>
        <taxon>Ploima</taxon>
        <taxon>Brachionidae</taxon>
        <taxon>Brachionus</taxon>
    </lineage>
</organism>
<reference evidence="1 2" key="1">
    <citation type="journal article" date="2018" name="Sci. Rep.">
        <title>Genomic signatures of local adaptation to the degree of environmental predictability in rotifers.</title>
        <authorList>
            <person name="Franch-Gras L."/>
            <person name="Hahn C."/>
            <person name="Garcia-Roger E.M."/>
            <person name="Carmona M.J."/>
            <person name="Serra M."/>
            <person name="Gomez A."/>
        </authorList>
    </citation>
    <scope>NUCLEOTIDE SEQUENCE [LARGE SCALE GENOMIC DNA]</scope>
    <source>
        <strain evidence="1">HYR1</strain>
    </source>
</reference>
<dbReference type="EMBL" id="REGN01010008">
    <property type="protein sequence ID" value="RMZ99874.1"/>
    <property type="molecule type" value="Genomic_DNA"/>
</dbReference>
<keyword evidence="2" id="KW-1185">Reference proteome</keyword>
<comment type="caution">
    <text evidence="1">The sequence shown here is derived from an EMBL/GenBank/DDBJ whole genome shotgun (WGS) entry which is preliminary data.</text>
</comment>
<dbReference type="Proteomes" id="UP000276133">
    <property type="component" value="Unassembled WGS sequence"/>
</dbReference>
<dbReference type="AlphaFoldDB" id="A0A3M7PM77"/>
<evidence type="ECO:0000313" key="1">
    <source>
        <dbReference type="EMBL" id="RMZ99874.1"/>
    </source>
</evidence>
<evidence type="ECO:0000313" key="2">
    <source>
        <dbReference type="Proteomes" id="UP000276133"/>
    </source>
</evidence>
<proteinExistence type="predicted"/>
<sequence length="63" mass="7756">MEIRIEFSEINLRTILKIDCDKLENIFEAFYRWIKLLHGFCMTRILWLVFIRDYFINTNILGL</sequence>
<name>A0A3M7PM77_BRAPC</name>
<gene>
    <name evidence="1" type="ORF">BpHYR1_044700</name>
</gene>